<evidence type="ECO:0000256" key="1">
    <source>
        <dbReference type="PROSITE-ProRule" id="PRU00339"/>
    </source>
</evidence>
<dbReference type="InterPro" id="IPR019734">
    <property type="entry name" value="TPR_rpt"/>
</dbReference>
<keyword evidence="1" id="KW-0802">TPR repeat</keyword>
<reference evidence="2" key="1">
    <citation type="submission" date="2020-09" db="EMBL/GenBank/DDBJ databases">
        <title>Genome-Enabled Discovery of Anthraquinone Biosynthesis in Senna tora.</title>
        <authorList>
            <person name="Kang S.-H."/>
            <person name="Pandey R.P."/>
            <person name="Lee C.-M."/>
            <person name="Sim J.-S."/>
            <person name="Jeong J.-T."/>
            <person name="Choi B.-S."/>
            <person name="Jung M."/>
            <person name="Ginzburg D."/>
            <person name="Zhao K."/>
            <person name="Won S.Y."/>
            <person name="Oh T.-J."/>
            <person name="Yu Y."/>
            <person name="Kim N.-H."/>
            <person name="Lee O.R."/>
            <person name="Lee T.-H."/>
            <person name="Bashyal P."/>
            <person name="Kim T.-S."/>
            <person name="Lee W.-H."/>
            <person name="Kawkins C."/>
            <person name="Kim C.-K."/>
            <person name="Kim J.S."/>
            <person name="Ahn B.O."/>
            <person name="Rhee S.Y."/>
            <person name="Sohng J.K."/>
        </authorList>
    </citation>
    <scope>NUCLEOTIDE SEQUENCE</scope>
    <source>
        <tissue evidence="2">Leaf</tissue>
    </source>
</reference>
<keyword evidence="3" id="KW-1185">Reference proteome</keyword>
<protein>
    <submittedName>
        <fullName evidence="2">Tetratricopeptide repeat protein 1-like</fullName>
    </submittedName>
</protein>
<dbReference type="Gene3D" id="1.25.40.10">
    <property type="entry name" value="Tetratricopeptide repeat domain"/>
    <property type="match status" value="1"/>
</dbReference>
<feature type="repeat" description="TPR" evidence="1">
    <location>
        <begin position="28"/>
        <end position="61"/>
    </location>
</feature>
<comment type="caution">
    <text evidence="2">The sequence shown here is derived from an EMBL/GenBank/DDBJ whole genome shotgun (WGS) entry which is preliminary data.</text>
</comment>
<dbReference type="Proteomes" id="UP000634136">
    <property type="component" value="Unassembled WGS sequence"/>
</dbReference>
<organism evidence="2 3">
    <name type="scientific">Senna tora</name>
    <dbReference type="NCBI Taxonomy" id="362788"/>
    <lineage>
        <taxon>Eukaryota</taxon>
        <taxon>Viridiplantae</taxon>
        <taxon>Streptophyta</taxon>
        <taxon>Embryophyta</taxon>
        <taxon>Tracheophyta</taxon>
        <taxon>Spermatophyta</taxon>
        <taxon>Magnoliopsida</taxon>
        <taxon>eudicotyledons</taxon>
        <taxon>Gunneridae</taxon>
        <taxon>Pentapetalae</taxon>
        <taxon>rosids</taxon>
        <taxon>fabids</taxon>
        <taxon>Fabales</taxon>
        <taxon>Fabaceae</taxon>
        <taxon>Caesalpinioideae</taxon>
        <taxon>Cassia clade</taxon>
        <taxon>Senna</taxon>
    </lineage>
</organism>
<dbReference type="OrthoDB" id="2423701at2759"/>
<evidence type="ECO:0000313" key="3">
    <source>
        <dbReference type="Proteomes" id="UP000634136"/>
    </source>
</evidence>
<dbReference type="EMBL" id="JAAIUW010000005">
    <property type="protein sequence ID" value="KAF7831810.1"/>
    <property type="molecule type" value="Genomic_DNA"/>
</dbReference>
<dbReference type="AlphaFoldDB" id="A0A835C595"/>
<accession>A0A835C595</accession>
<dbReference type="PROSITE" id="PS50005">
    <property type="entry name" value="TPR"/>
    <property type="match status" value="1"/>
</dbReference>
<sequence length="71" mass="8086">MNLPPQCPLCNQNVQVIRHLFRDCPIAQQAYICQGDAFLELKQYDSAEKSYLASVDIDPSIRRSKSFKVAL</sequence>
<dbReference type="PANTHER" id="PTHR47682">
    <property type="entry name" value="TETRATRICOPEPTIDE REPEAT (TPR)-CONTAINING PROTEIN"/>
    <property type="match status" value="1"/>
</dbReference>
<dbReference type="SUPFAM" id="SSF48452">
    <property type="entry name" value="TPR-like"/>
    <property type="match status" value="1"/>
</dbReference>
<dbReference type="InterPro" id="IPR011990">
    <property type="entry name" value="TPR-like_helical_dom_sf"/>
</dbReference>
<name>A0A835C595_9FABA</name>
<gene>
    <name evidence="2" type="ORF">G2W53_014143</name>
</gene>
<dbReference type="PANTHER" id="PTHR47682:SF1">
    <property type="entry name" value="TETRATRICOPEPTIDE REPEAT (TPR)-CONTAINING PROTEIN"/>
    <property type="match status" value="1"/>
</dbReference>
<proteinExistence type="predicted"/>
<evidence type="ECO:0000313" key="2">
    <source>
        <dbReference type="EMBL" id="KAF7831810.1"/>
    </source>
</evidence>